<comment type="caution">
    <text evidence="2">The sequence shown here is derived from an EMBL/GenBank/DDBJ whole genome shotgun (WGS) entry which is preliminary data.</text>
</comment>
<keyword evidence="1" id="KW-0812">Transmembrane</keyword>
<dbReference type="EMBL" id="VFPH01000002">
    <property type="protein sequence ID" value="TQM36570.1"/>
    <property type="molecule type" value="Genomic_DNA"/>
</dbReference>
<dbReference type="RefSeq" id="WP_142103459.1">
    <property type="nucleotide sequence ID" value="NZ_VFPH01000002.1"/>
</dbReference>
<keyword evidence="3" id="KW-1185">Reference proteome</keyword>
<evidence type="ECO:0000313" key="2">
    <source>
        <dbReference type="EMBL" id="TQM36570.1"/>
    </source>
</evidence>
<feature type="transmembrane region" description="Helical" evidence="1">
    <location>
        <begin position="102"/>
        <end position="122"/>
    </location>
</feature>
<feature type="transmembrane region" description="Helical" evidence="1">
    <location>
        <begin position="21"/>
        <end position="46"/>
    </location>
</feature>
<reference evidence="2 3" key="1">
    <citation type="submission" date="2019-06" db="EMBL/GenBank/DDBJ databases">
        <title>Sequencing the genomes of 1000 actinobacteria strains.</title>
        <authorList>
            <person name="Klenk H.-P."/>
        </authorList>
    </citation>
    <scope>NUCLEOTIDE SEQUENCE [LARGE SCALE GENOMIC DNA]</scope>
    <source>
        <strain evidence="2 3">DSM 45511</strain>
    </source>
</reference>
<name>A0A543FRV3_9PSEU</name>
<dbReference type="PROSITE" id="PS51257">
    <property type="entry name" value="PROKAR_LIPOPROTEIN"/>
    <property type="match status" value="1"/>
</dbReference>
<sequence length="234" mass="24146">MRDDLRAVLRRPETYDAVFAVAYLGLGAAACLGVAVLPLVAALTLLADPLTAWPALLVTALPLGAGIAAAFHAFAAARERGVPAPFRDAWHGVRRHAGRASAVWALLCTLLLVVIVDVHAVWGTPWAAVIGPVLAVLVLLGVPTALLALTGLSGVPGLPLPALLRASAWLAVRRAPLTLLSLVVLAGWGMVVLAQPVLGLLGVGGFALYVLWSNATVAWTGAVAVAARPGFRRL</sequence>
<evidence type="ECO:0000313" key="3">
    <source>
        <dbReference type="Proteomes" id="UP000319818"/>
    </source>
</evidence>
<feature type="transmembrane region" description="Helical" evidence="1">
    <location>
        <begin position="175"/>
        <end position="194"/>
    </location>
</feature>
<organism evidence="2 3">
    <name type="scientific">Pseudonocardia cypriaca</name>
    <dbReference type="NCBI Taxonomy" id="882449"/>
    <lineage>
        <taxon>Bacteria</taxon>
        <taxon>Bacillati</taxon>
        <taxon>Actinomycetota</taxon>
        <taxon>Actinomycetes</taxon>
        <taxon>Pseudonocardiales</taxon>
        <taxon>Pseudonocardiaceae</taxon>
        <taxon>Pseudonocardia</taxon>
    </lineage>
</organism>
<evidence type="ECO:0000256" key="1">
    <source>
        <dbReference type="SAM" id="Phobius"/>
    </source>
</evidence>
<keyword evidence="1" id="KW-1133">Transmembrane helix</keyword>
<gene>
    <name evidence="2" type="ORF">FB388_3751</name>
</gene>
<proteinExistence type="predicted"/>
<feature type="transmembrane region" description="Helical" evidence="1">
    <location>
        <begin position="128"/>
        <end position="155"/>
    </location>
</feature>
<feature type="transmembrane region" description="Helical" evidence="1">
    <location>
        <begin position="52"/>
        <end position="77"/>
    </location>
</feature>
<keyword evidence="1" id="KW-0472">Membrane</keyword>
<feature type="transmembrane region" description="Helical" evidence="1">
    <location>
        <begin position="206"/>
        <end position="227"/>
    </location>
</feature>
<protein>
    <submittedName>
        <fullName evidence="2">Uncharacterized protein</fullName>
    </submittedName>
</protein>
<accession>A0A543FRV3</accession>
<dbReference type="AlphaFoldDB" id="A0A543FRV3"/>
<dbReference type="Proteomes" id="UP000319818">
    <property type="component" value="Unassembled WGS sequence"/>
</dbReference>